<proteinExistence type="predicted"/>
<organism evidence="1 2">
    <name type="scientific">Rhamnusium bicolor</name>
    <dbReference type="NCBI Taxonomy" id="1586634"/>
    <lineage>
        <taxon>Eukaryota</taxon>
        <taxon>Metazoa</taxon>
        <taxon>Ecdysozoa</taxon>
        <taxon>Arthropoda</taxon>
        <taxon>Hexapoda</taxon>
        <taxon>Insecta</taxon>
        <taxon>Pterygota</taxon>
        <taxon>Neoptera</taxon>
        <taxon>Endopterygota</taxon>
        <taxon>Coleoptera</taxon>
        <taxon>Polyphaga</taxon>
        <taxon>Cucujiformia</taxon>
        <taxon>Chrysomeloidea</taxon>
        <taxon>Cerambycidae</taxon>
        <taxon>Lepturinae</taxon>
        <taxon>Rhagiini</taxon>
        <taxon>Rhamnusium</taxon>
    </lineage>
</organism>
<sequence length="95" mass="10965">MEIFGRRPLTTEELLTLIEEWDDDELDSAESINFTLFPPDQDEDTDLDEASDEVIAENDIHDLGKGILGQTSLVQIVVKNSEKHDLMMKVQIWRY</sequence>
<evidence type="ECO:0000313" key="2">
    <source>
        <dbReference type="Proteomes" id="UP001162156"/>
    </source>
</evidence>
<dbReference type="AlphaFoldDB" id="A0AAV8XXU0"/>
<evidence type="ECO:0000313" key="1">
    <source>
        <dbReference type="EMBL" id="KAJ8943120.1"/>
    </source>
</evidence>
<protein>
    <submittedName>
        <fullName evidence="1">Uncharacterized protein</fullName>
    </submittedName>
</protein>
<comment type="caution">
    <text evidence="1">The sequence shown here is derived from an EMBL/GenBank/DDBJ whole genome shotgun (WGS) entry which is preliminary data.</text>
</comment>
<dbReference type="Proteomes" id="UP001162156">
    <property type="component" value="Unassembled WGS sequence"/>
</dbReference>
<accession>A0AAV8XXU0</accession>
<reference evidence="1" key="1">
    <citation type="journal article" date="2023" name="Insect Mol. Biol.">
        <title>Genome sequencing provides insights into the evolution of gene families encoding plant cell wall-degrading enzymes in longhorned beetles.</title>
        <authorList>
            <person name="Shin N.R."/>
            <person name="Okamura Y."/>
            <person name="Kirsch R."/>
            <person name="Pauchet Y."/>
        </authorList>
    </citation>
    <scope>NUCLEOTIDE SEQUENCE</scope>
    <source>
        <strain evidence="1">RBIC_L_NR</strain>
    </source>
</reference>
<dbReference type="EMBL" id="JANEYF010002709">
    <property type="protein sequence ID" value="KAJ8943120.1"/>
    <property type="molecule type" value="Genomic_DNA"/>
</dbReference>
<name>A0AAV8XXU0_9CUCU</name>
<keyword evidence="2" id="KW-1185">Reference proteome</keyword>
<gene>
    <name evidence="1" type="ORF">NQ314_009825</name>
</gene>